<dbReference type="SMART" id="SM00386">
    <property type="entry name" value="HAT"/>
    <property type="match status" value="4"/>
</dbReference>
<dbReference type="GO" id="GO:0006397">
    <property type="term" value="P:mRNA processing"/>
    <property type="evidence" value="ECO:0007669"/>
    <property type="project" value="UniProtKB-KW"/>
</dbReference>
<feature type="domain" description="RRM" evidence="9">
    <location>
        <begin position="592"/>
        <end position="669"/>
    </location>
</feature>
<dbReference type="Pfam" id="PF23240">
    <property type="entry name" value="HAT_PRP39_N"/>
    <property type="match status" value="1"/>
</dbReference>
<keyword evidence="5" id="KW-0508">mRNA splicing</keyword>
<evidence type="ECO:0000256" key="1">
    <source>
        <dbReference type="ARBA" id="ARBA00004123"/>
    </source>
</evidence>
<feature type="region of interest" description="Disordered" evidence="8">
    <location>
        <begin position="523"/>
        <end position="542"/>
    </location>
</feature>
<dbReference type="Gene3D" id="1.25.40.10">
    <property type="entry name" value="Tetratricopeptide repeat domain"/>
    <property type="match status" value="2"/>
</dbReference>
<evidence type="ECO:0000313" key="10">
    <source>
        <dbReference type="EMBL" id="JAS13863.1"/>
    </source>
</evidence>
<keyword evidence="3" id="KW-0677">Repeat</keyword>
<dbReference type="Pfam" id="PF00076">
    <property type="entry name" value="RRM_1"/>
    <property type="match status" value="2"/>
</dbReference>
<feature type="region of interest" description="Disordered" evidence="8">
    <location>
        <begin position="798"/>
        <end position="839"/>
    </location>
</feature>
<feature type="compositionally biased region" description="Basic and acidic residues" evidence="8">
    <location>
        <begin position="523"/>
        <end position="537"/>
    </location>
</feature>
<evidence type="ECO:0000256" key="7">
    <source>
        <dbReference type="PROSITE-ProRule" id="PRU00176"/>
    </source>
</evidence>
<reference evidence="10" key="1">
    <citation type="submission" date="2015-12" db="EMBL/GenBank/DDBJ databases">
        <title>De novo transcriptome assembly of four potential Pierce s Disease insect vectors from Arizona vineyards.</title>
        <authorList>
            <person name="Tassone E.E."/>
        </authorList>
    </citation>
    <scope>NUCLEOTIDE SEQUENCE</scope>
</reference>
<dbReference type="SMART" id="SM00360">
    <property type="entry name" value="RRM"/>
    <property type="match status" value="2"/>
</dbReference>
<evidence type="ECO:0000259" key="9">
    <source>
        <dbReference type="PROSITE" id="PS50102"/>
    </source>
</evidence>
<sequence length="839" mass="97167">MENEKMDSSDSEQEYIPPPDLLNKLALVEENLKQNPSYELYLEKVALLKEIKDPSRILLAFEEFGKVFPLTSDLWLDYIHIAIENDYSEDAVLNLFATAVKDYLAVPIWVEYINYTAVCLNDDERNINWARNIHETGLSLPALHTKSGVQIWKSAIEFEKRLYSYSKDDEENTEQNVSQTKNQIDRIVSLYHRMFSLPLMGISDEFEEFKSWLTEENITADNLNSIIENFNNTNIKLSSIIPHEKKLERCSETDIYKYKVYPKYLNFVEDYMEFSIAQLQCLYERMIEQFPIEPAVWIQYLGFLKSGDKTKVLSVAERSVRNCPYNGKLRVELAKIAQNSGYDEQIVKEILKSAIEVPYEDPQQLLMVWKCFIDFLGSIHLNGNDRTSEIEELFASTSKVIDEYFYFHKSNTRTQFLTHWAEIKANVLKDVESARNIWISEVLVKNNKSDVKLWSKYLDLEKSFGTPESLREGYLKAMSSVRRGLKKISEKWLEFEKQNGNSEQLNEAIKTCEIRLQNLGVEEMEHSERDEKKDKTQFQKKPMNKFQQISTRDKVEKKEVVTQGKWQNFSTDTSKLSNNNEAYMPPAGEEHRMIFLSNLNYTVTVDDIKTVFEDKVGPTESIKLKTDFRGRSKGFGYIVYKSPESIELALKMDHTVIHGRPAFVSKYNPDKNTRKHYFSYSTNLEKNKLFVRGLSFNTTRETLMTFFSKYGTVKDVRLVTLRTGKSKGLAYIDFETEEMASKALEATNGVELDGHKIFVAISQPSVGEKRHVDETTGENLTKKPCTSFIPTSVKIPQKKTKIEFNTQTTPKPESNGSESSGKQPQLSNDDFRKLLLQKK</sequence>
<evidence type="ECO:0000256" key="5">
    <source>
        <dbReference type="ARBA" id="ARBA00023187"/>
    </source>
</evidence>
<dbReference type="InterPro" id="IPR000504">
    <property type="entry name" value="RRM_dom"/>
</dbReference>
<dbReference type="GO" id="GO:0003723">
    <property type="term" value="F:RNA binding"/>
    <property type="evidence" value="ECO:0007669"/>
    <property type="project" value="UniProtKB-UniRule"/>
</dbReference>
<dbReference type="InterPro" id="IPR035979">
    <property type="entry name" value="RBD_domain_sf"/>
</dbReference>
<dbReference type="PANTHER" id="PTHR17204">
    <property type="entry name" value="PRE-MRNA PROCESSING PROTEIN PRP39-RELATED"/>
    <property type="match status" value="1"/>
</dbReference>
<dbReference type="InterPro" id="IPR003107">
    <property type="entry name" value="HAT"/>
</dbReference>
<dbReference type="SUPFAM" id="SSF48452">
    <property type="entry name" value="TPR-like"/>
    <property type="match status" value="1"/>
</dbReference>
<protein>
    <recommendedName>
        <fullName evidence="9">RRM domain-containing protein</fullName>
    </recommendedName>
</protein>
<evidence type="ECO:0000256" key="8">
    <source>
        <dbReference type="SAM" id="MobiDB-lite"/>
    </source>
</evidence>
<evidence type="ECO:0000256" key="3">
    <source>
        <dbReference type="ARBA" id="ARBA00022737"/>
    </source>
</evidence>
<evidence type="ECO:0000256" key="6">
    <source>
        <dbReference type="ARBA" id="ARBA00023242"/>
    </source>
</evidence>
<feature type="domain" description="RRM" evidence="9">
    <location>
        <begin position="687"/>
        <end position="764"/>
    </location>
</feature>
<keyword evidence="4 7" id="KW-0694">RNA-binding</keyword>
<dbReference type="PANTHER" id="PTHR17204:SF25">
    <property type="entry name" value="RRM DOMAIN-CONTAINING PROTEIN"/>
    <property type="match status" value="1"/>
</dbReference>
<comment type="subcellular location">
    <subcellularLocation>
        <location evidence="1">Nucleus</location>
    </subcellularLocation>
</comment>
<dbReference type="GO" id="GO:0005634">
    <property type="term" value="C:nucleus"/>
    <property type="evidence" value="ECO:0007669"/>
    <property type="project" value="UniProtKB-SubCell"/>
</dbReference>
<dbReference type="Pfam" id="PF05391">
    <property type="entry name" value="Lsm_interact"/>
    <property type="match status" value="1"/>
</dbReference>
<dbReference type="InterPro" id="IPR012677">
    <property type="entry name" value="Nucleotide-bd_a/b_plait_sf"/>
</dbReference>
<accession>A0A1B6CKG4</accession>
<organism evidence="10">
    <name type="scientific">Clastoptera arizonana</name>
    <name type="common">Arizona spittle bug</name>
    <dbReference type="NCBI Taxonomy" id="38151"/>
    <lineage>
        <taxon>Eukaryota</taxon>
        <taxon>Metazoa</taxon>
        <taxon>Ecdysozoa</taxon>
        <taxon>Arthropoda</taxon>
        <taxon>Hexapoda</taxon>
        <taxon>Insecta</taxon>
        <taxon>Pterygota</taxon>
        <taxon>Neoptera</taxon>
        <taxon>Paraneoptera</taxon>
        <taxon>Hemiptera</taxon>
        <taxon>Auchenorrhyncha</taxon>
        <taxon>Cercopoidea</taxon>
        <taxon>Clastopteridae</taxon>
        <taxon>Clastoptera</taxon>
    </lineage>
</organism>
<dbReference type="Gene3D" id="3.30.70.330">
    <property type="match status" value="2"/>
</dbReference>
<dbReference type="InterPro" id="IPR008669">
    <property type="entry name" value="LSM_interact"/>
</dbReference>
<dbReference type="AlphaFoldDB" id="A0A1B6CKG4"/>
<keyword evidence="2" id="KW-0507">mRNA processing</keyword>
<proteinExistence type="predicted"/>
<feature type="compositionally biased region" description="Polar residues" evidence="8">
    <location>
        <begin position="803"/>
        <end position="828"/>
    </location>
</feature>
<dbReference type="EMBL" id="GEDC01023435">
    <property type="protein sequence ID" value="JAS13863.1"/>
    <property type="molecule type" value="Transcribed_RNA"/>
</dbReference>
<evidence type="ECO:0000256" key="4">
    <source>
        <dbReference type="ARBA" id="ARBA00022884"/>
    </source>
</evidence>
<keyword evidence="6" id="KW-0539">Nucleus</keyword>
<dbReference type="SUPFAM" id="SSF54928">
    <property type="entry name" value="RNA-binding domain, RBD"/>
    <property type="match status" value="2"/>
</dbReference>
<dbReference type="PROSITE" id="PS50102">
    <property type="entry name" value="RRM"/>
    <property type="match status" value="2"/>
</dbReference>
<dbReference type="InterPro" id="IPR011990">
    <property type="entry name" value="TPR-like_helical_dom_sf"/>
</dbReference>
<evidence type="ECO:0000256" key="2">
    <source>
        <dbReference type="ARBA" id="ARBA00022664"/>
    </source>
</evidence>
<gene>
    <name evidence="10" type="ORF">g.13413</name>
</gene>
<name>A0A1B6CKG4_9HEMI</name>
<dbReference type="GO" id="GO:0008380">
    <property type="term" value="P:RNA splicing"/>
    <property type="evidence" value="ECO:0007669"/>
    <property type="project" value="UniProtKB-KW"/>
</dbReference>